<dbReference type="AlphaFoldDB" id="A0A8H6NU96"/>
<dbReference type="Proteomes" id="UP000639643">
    <property type="component" value="Unassembled WGS sequence"/>
</dbReference>
<evidence type="ECO:0000313" key="2">
    <source>
        <dbReference type="EMBL" id="KAF6842585.1"/>
    </source>
</evidence>
<organism evidence="2 3">
    <name type="scientific">Colletotrichum musicola</name>
    <dbReference type="NCBI Taxonomy" id="2175873"/>
    <lineage>
        <taxon>Eukaryota</taxon>
        <taxon>Fungi</taxon>
        <taxon>Dikarya</taxon>
        <taxon>Ascomycota</taxon>
        <taxon>Pezizomycotina</taxon>
        <taxon>Sordariomycetes</taxon>
        <taxon>Hypocreomycetidae</taxon>
        <taxon>Glomerellales</taxon>
        <taxon>Glomerellaceae</taxon>
        <taxon>Colletotrichum</taxon>
        <taxon>Colletotrichum orchidearum species complex</taxon>
    </lineage>
</organism>
<evidence type="ECO:0000313" key="3">
    <source>
        <dbReference type="Proteomes" id="UP000639643"/>
    </source>
</evidence>
<dbReference type="EMBL" id="WIGM01000066">
    <property type="protein sequence ID" value="KAF6842585.1"/>
    <property type="molecule type" value="Genomic_DNA"/>
</dbReference>
<accession>A0A8H6NU96</accession>
<protein>
    <submittedName>
        <fullName evidence="2">Uncharacterized protein</fullName>
    </submittedName>
</protein>
<comment type="caution">
    <text evidence="2">The sequence shown here is derived from an EMBL/GenBank/DDBJ whole genome shotgun (WGS) entry which is preliminary data.</text>
</comment>
<reference evidence="2" key="1">
    <citation type="journal article" date="2020" name="Phytopathology">
        <title>Genome Sequence Resources of Colletotrichum truncatum, C. plurivorum, C. musicola, and C. sojae: Four Species Pathogenic to Soybean (Glycine max).</title>
        <authorList>
            <person name="Rogerio F."/>
            <person name="Boufleur T.R."/>
            <person name="Ciampi-Guillardi M."/>
            <person name="Sukno S.A."/>
            <person name="Thon M.R."/>
            <person name="Massola Junior N.S."/>
            <person name="Baroncelli R."/>
        </authorList>
    </citation>
    <scope>NUCLEOTIDE SEQUENCE</scope>
    <source>
        <strain evidence="2">LFN0074</strain>
    </source>
</reference>
<keyword evidence="3" id="KW-1185">Reference proteome</keyword>
<feature type="region of interest" description="Disordered" evidence="1">
    <location>
        <begin position="20"/>
        <end position="43"/>
    </location>
</feature>
<sequence>MGCSNGAAAIVQGAVADGLVGSWNDESTPSPGDRPASRTDPVKRQATCTPVTATKNCSISRRTHASVDITELGEASESGWSNLGAACVRGRIRVNGPPPRTSEVVMETRGLSRNFGIWREEIVTTSFRSHLFREARGNSSALAGPVFHRTCSLLQLVFRATDDPILQQQHLQRPLPNDRWPTAHSTAAAAHLVLGERGAIGTYE</sequence>
<proteinExistence type="predicted"/>
<gene>
    <name evidence="2" type="ORF">CMUS01_02964</name>
</gene>
<evidence type="ECO:0000256" key="1">
    <source>
        <dbReference type="SAM" id="MobiDB-lite"/>
    </source>
</evidence>
<name>A0A8H6NU96_9PEZI</name>